<proteinExistence type="inferred from homology"/>
<dbReference type="Pfam" id="PF01144">
    <property type="entry name" value="CoA_trans"/>
    <property type="match status" value="2"/>
</dbReference>
<dbReference type="STRING" id="1203190.GCA_000312345_00686"/>
<dbReference type="PROSITE" id="PS01273">
    <property type="entry name" value="COA_TRANSF_1"/>
    <property type="match status" value="1"/>
</dbReference>
<evidence type="ECO:0000256" key="1">
    <source>
        <dbReference type="ARBA" id="ARBA00005612"/>
    </source>
</evidence>
<evidence type="ECO:0000256" key="6">
    <source>
        <dbReference type="PIRSR" id="PIRSR000858-1"/>
    </source>
</evidence>
<evidence type="ECO:0000313" key="8">
    <source>
        <dbReference type="Proteomes" id="UP000182237"/>
    </source>
</evidence>
<keyword evidence="8" id="KW-1185">Reference proteome</keyword>
<comment type="similarity">
    <text evidence="3 5">Belongs to the 3-oxoacid CoA-transferase family.</text>
</comment>
<dbReference type="RefSeq" id="WP_019193542.1">
    <property type="nucleotide sequence ID" value="NZ_LT629765.1"/>
</dbReference>
<dbReference type="OrthoDB" id="9778604at2"/>
<keyword evidence="4 5" id="KW-0808">Transferase</keyword>
<dbReference type="eggNOG" id="COG2057">
    <property type="taxonomic scope" value="Bacteria"/>
</dbReference>
<dbReference type="NCBIfam" id="TIGR02428">
    <property type="entry name" value="pcaJ_scoB_fam"/>
    <property type="match status" value="1"/>
</dbReference>
<dbReference type="AlphaFoldDB" id="A0A1H1UJ24"/>
<dbReference type="SMART" id="SM00882">
    <property type="entry name" value="CoA_trans"/>
    <property type="match status" value="2"/>
</dbReference>
<dbReference type="InterPro" id="IPR014388">
    <property type="entry name" value="3-oxoacid_CoA-transferase"/>
</dbReference>
<sequence length="495" mass="52358">MSRTEFKIVLSPAEALADVHDGASLAVGGFGAVGNPFFLLDALIERGTRDLTVYSNNPGTLIGKEPVGLAKLFEAGQVSRFCGSYIGSNVYVQSAYLEGRLDVELVPQGTLAEKLRAGGAGIPAFFTPAGYGSAVSEGGLPVRYGPDGEVVEESQPKETREFSFGGAQRGYVLEESVKADFALVRAWQADEDGNLVFRSSARNFNPDCAMNAKVTIVEVEKLVPRGALDPAGVHVPGIFVDRIVPLTFEQAHYRPVEVPTLRVDDADGAPAGDGEAGGWSREQIAQRGARELNPGEYVNIGIGLPTLVPNYIDDSKGIILQSENGILKTGPFPLLYELDPDTINAGKQTVTVRPGASFFSSSTSFAMIRGGHVDSVILGAFQVSERGDIANWGIPGKKIKGIGGAMDLVEGARRVIVLMEHTAPDGSPRIVSSCTYPLTGRAVVDTIITNLGVFQVDEHTGLTLTELAPGVELDEVKEKTQAPFAVDLAGEGATA</sequence>
<comment type="similarity">
    <text evidence="1">Belongs to the 3-oxoacid CoA-transferase subunit A family.</text>
</comment>
<organism evidence="7 8">
    <name type="scientific">Corynebacterium timonense</name>
    <dbReference type="NCBI Taxonomy" id="441500"/>
    <lineage>
        <taxon>Bacteria</taxon>
        <taxon>Bacillati</taxon>
        <taxon>Actinomycetota</taxon>
        <taxon>Actinomycetes</taxon>
        <taxon>Mycobacteriales</taxon>
        <taxon>Corynebacteriaceae</taxon>
        <taxon>Corynebacterium</taxon>
    </lineage>
</organism>
<name>A0A1H1UJ24_9CORY</name>
<reference evidence="7 8" key="1">
    <citation type="submission" date="2016-10" db="EMBL/GenBank/DDBJ databases">
        <authorList>
            <person name="de Groot N.N."/>
        </authorList>
    </citation>
    <scope>NUCLEOTIDE SEQUENCE [LARGE SCALE GENOMIC DNA]</scope>
    <source>
        <strain evidence="7 8">DSM 45434</strain>
    </source>
</reference>
<dbReference type="PIRSF" id="PIRSF000858">
    <property type="entry name" value="SCOT-t"/>
    <property type="match status" value="1"/>
</dbReference>
<dbReference type="InterPro" id="IPR012791">
    <property type="entry name" value="3-oxoacid_CoA-transf_B"/>
</dbReference>
<dbReference type="GO" id="GO:0008410">
    <property type="term" value="F:CoA-transferase activity"/>
    <property type="evidence" value="ECO:0007669"/>
    <property type="project" value="InterPro"/>
</dbReference>
<dbReference type="eggNOG" id="COG1788">
    <property type="taxonomic scope" value="Bacteria"/>
</dbReference>
<evidence type="ECO:0000256" key="3">
    <source>
        <dbReference type="ARBA" id="ARBA00007154"/>
    </source>
</evidence>
<dbReference type="PANTHER" id="PTHR13707:SF60">
    <property type="entry name" value="ACETATE COA-TRANSFERASE SUBUNIT ALPHA"/>
    <property type="match status" value="1"/>
</dbReference>
<dbReference type="SUPFAM" id="SSF100950">
    <property type="entry name" value="NagB/RpiA/CoA transferase-like"/>
    <property type="match status" value="2"/>
</dbReference>
<gene>
    <name evidence="7" type="ORF">SAMN04488539_2255</name>
</gene>
<dbReference type="InterPro" id="IPR004163">
    <property type="entry name" value="CoA_transf_BS"/>
</dbReference>
<dbReference type="InterPro" id="IPR037171">
    <property type="entry name" value="NagB/RpiA_transferase-like"/>
</dbReference>
<feature type="active site" description="5-glutamyl coenzyme A thioester intermediate" evidence="6">
    <location>
        <position position="323"/>
    </location>
</feature>
<dbReference type="InterPro" id="IPR004165">
    <property type="entry name" value="CoA_trans_fam_I"/>
</dbReference>
<protein>
    <submittedName>
        <fullName evidence="7">3-oxoacid CoA-transferase</fullName>
    </submittedName>
</protein>
<comment type="similarity">
    <text evidence="2">Belongs to the 3-oxoacid CoA-transferase subunit B family.</text>
</comment>
<dbReference type="EMBL" id="LT629765">
    <property type="protein sequence ID" value="SDS72564.1"/>
    <property type="molecule type" value="Genomic_DNA"/>
</dbReference>
<evidence type="ECO:0000256" key="5">
    <source>
        <dbReference type="PIRNR" id="PIRNR000858"/>
    </source>
</evidence>
<dbReference type="GO" id="GO:0046952">
    <property type="term" value="P:ketone body catabolic process"/>
    <property type="evidence" value="ECO:0007669"/>
    <property type="project" value="InterPro"/>
</dbReference>
<dbReference type="PANTHER" id="PTHR13707">
    <property type="entry name" value="KETOACID-COENZYME A TRANSFERASE"/>
    <property type="match status" value="1"/>
</dbReference>
<accession>A0A1H1UJ24</accession>
<dbReference type="Gene3D" id="3.40.1080.10">
    <property type="entry name" value="Glutaconate Coenzyme A-transferase"/>
    <property type="match status" value="2"/>
</dbReference>
<evidence type="ECO:0000256" key="2">
    <source>
        <dbReference type="ARBA" id="ARBA00007047"/>
    </source>
</evidence>
<evidence type="ECO:0000256" key="4">
    <source>
        <dbReference type="ARBA" id="ARBA00022679"/>
    </source>
</evidence>
<dbReference type="Proteomes" id="UP000182237">
    <property type="component" value="Chromosome I"/>
</dbReference>
<evidence type="ECO:0000313" key="7">
    <source>
        <dbReference type="EMBL" id="SDS72564.1"/>
    </source>
</evidence>